<organism evidence="1 2">
    <name type="scientific">Spiroplasma apis B31</name>
    <dbReference type="NCBI Taxonomy" id="1276258"/>
    <lineage>
        <taxon>Bacteria</taxon>
        <taxon>Bacillati</taxon>
        <taxon>Mycoplasmatota</taxon>
        <taxon>Mollicutes</taxon>
        <taxon>Entomoplasmatales</taxon>
        <taxon>Spiroplasmataceae</taxon>
        <taxon>Spiroplasma</taxon>
    </lineage>
</organism>
<reference evidence="1 2" key="1">
    <citation type="journal article" date="2014" name="Genome Announc.">
        <title>Complete Genome Sequence of Spiroplasma apis B31T (ATCC 33834), a Bacterium Associated with May Disease of Honeybees (Apis mellifera).</title>
        <authorList>
            <person name="Ku C."/>
            <person name="Lo W.S."/>
            <person name="Chen L.L."/>
            <person name="Kuo C.H."/>
        </authorList>
    </citation>
    <scope>NUCLEOTIDE SEQUENCE [LARGE SCALE GENOMIC DNA]</scope>
    <source>
        <strain evidence="1">B31</strain>
    </source>
</reference>
<dbReference type="RefSeq" id="WP_023789430.1">
    <property type="nucleotide sequence ID" value="NC_022998.1"/>
</dbReference>
<name>V5RJV1_SPIAP</name>
<keyword evidence="2" id="KW-1185">Reference proteome</keyword>
<dbReference type="KEGG" id="sapi:SAPIS_v1c05460"/>
<dbReference type="HOGENOM" id="CLU_1170073_0_0_14"/>
<dbReference type="EMBL" id="CP006682">
    <property type="protein sequence ID" value="AHB36391.1"/>
    <property type="molecule type" value="Genomic_DNA"/>
</dbReference>
<proteinExistence type="predicted"/>
<evidence type="ECO:0008006" key="3">
    <source>
        <dbReference type="Google" id="ProtNLM"/>
    </source>
</evidence>
<dbReference type="OrthoDB" id="389996at2"/>
<evidence type="ECO:0000313" key="1">
    <source>
        <dbReference type="EMBL" id="AHB36391.1"/>
    </source>
</evidence>
<sequence>MIVNKFNYIATNDADIKLFNDLLQKTLNSSYFNNKLIHLDQNVIKVLTKYKSGKQSLTIYSLLFIRYDFICSKLYNECNALLEAVMKKLPMLKTSIGYELNVEDKPSGLQESCINSFIYYKWFQNQEGNWISKASDLLIRFCKGHFLINGNKRSAVLLTTSFLHKYCIYLYNSFESNEFIKKWEKLVSEIVDNCEYIYVKKNGKINLEKNSSKVFSEDELFLYVYKYLYDQAYLRLF</sequence>
<dbReference type="Proteomes" id="UP000018550">
    <property type="component" value="Chromosome"/>
</dbReference>
<evidence type="ECO:0000313" key="2">
    <source>
        <dbReference type="Proteomes" id="UP000018550"/>
    </source>
</evidence>
<dbReference type="AlphaFoldDB" id="V5RJV1"/>
<gene>
    <name evidence="1" type="ORF">SAPIS_v1c05460</name>
</gene>
<dbReference type="STRING" id="1276258.SAPIS_v1c05460"/>
<dbReference type="PATRIC" id="fig|1276258.3.peg.553"/>
<protein>
    <recommendedName>
        <fullName evidence="3">Fido domain-containing protein</fullName>
    </recommendedName>
</protein>
<accession>V5RJV1</accession>